<protein>
    <submittedName>
        <fullName evidence="2">Uncharacterized protein</fullName>
    </submittedName>
</protein>
<gene>
    <name evidence="2" type="ORF">VB620_03450</name>
</gene>
<dbReference type="Proteomes" id="UP001302120">
    <property type="component" value="Unassembled WGS sequence"/>
</dbReference>
<dbReference type="RefSeq" id="WP_323194737.1">
    <property type="nucleotide sequence ID" value="NZ_JAYGHG010000003.1"/>
</dbReference>
<evidence type="ECO:0000313" key="2">
    <source>
        <dbReference type="EMBL" id="MEA5580395.1"/>
    </source>
</evidence>
<reference evidence="2 3" key="1">
    <citation type="submission" date="2023-12" db="EMBL/GenBank/DDBJ databases">
        <title>Baltic Sea Cyanobacteria.</title>
        <authorList>
            <person name="Delbaje E."/>
            <person name="Fewer D.P."/>
            <person name="Shishido T.K."/>
        </authorList>
    </citation>
    <scope>NUCLEOTIDE SEQUENCE [LARGE SCALE GENOMIC DNA]</scope>
    <source>
        <strain evidence="2 3">UHCC-0300</strain>
    </source>
</reference>
<accession>A0ABU5UB96</accession>
<comment type="caution">
    <text evidence="2">The sequence shown here is derived from an EMBL/GenBank/DDBJ whole genome shotgun (WGS) entry which is preliminary data.</text>
</comment>
<feature type="region of interest" description="Disordered" evidence="1">
    <location>
        <begin position="1"/>
        <end position="23"/>
    </location>
</feature>
<sequence>MSDFKKSKKMDSKKSGETSDLENLIEDIDQAEQEADEQIQTLETRITEIKELEQKLDSVTEKLSEVEGDALQKAQQDINQNIRQKGSEAEECRNKLNEISAEMQEKQGEVQEEIGKREGAISELDTAERECDVDLSDAKNAVNEEKGTFEEANSKIEQLLGRINGSLADNQAEKKTEVLKNFLDSSRNWIGESLQEAVKTGKNVQTTLMMATSLYGGILTKGMENFVMPLTDDINSSIFAPLTVKDSHFSIIKDTLDKSKEYHGIDSNFSNLDSSREPDKKRRERESEVLGEVRNKPEFSSK</sequence>
<proteinExistence type="predicted"/>
<name>A0ABU5UB96_9CYAN</name>
<keyword evidence="3" id="KW-1185">Reference proteome</keyword>
<feature type="region of interest" description="Disordered" evidence="1">
    <location>
        <begin position="263"/>
        <end position="302"/>
    </location>
</feature>
<dbReference type="EMBL" id="JAYGHG010000003">
    <property type="protein sequence ID" value="MEA5580395.1"/>
    <property type="molecule type" value="Genomic_DNA"/>
</dbReference>
<evidence type="ECO:0000256" key="1">
    <source>
        <dbReference type="SAM" id="MobiDB-lite"/>
    </source>
</evidence>
<feature type="compositionally biased region" description="Basic and acidic residues" evidence="1">
    <location>
        <begin position="274"/>
        <end position="302"/>
    </location>
</feature>
<organism evidence="2 3">
    <name type="scientific">Nodularia harveyana UHCC-0300</name>
    <dbReference type="NCBI Taxonomy" id="2974287"/>
    <lineage>
        <taxon>Bacteria</taxon>
        <taxon>Bacillati</taxon>
        <taxon>Cyanobacteriota</taxon>
        <taxon>Cyanophyceae</taxon>
        <taxon>Nostocales</taxon>
        <taxon>Nodulariaceae</taxon>
        <taxon>Nodularia</taxon>
    </lineage>
</organism>
<evidence type="ECO:0000313" key="3">
    <source>
        <dbReference type="Proteomes" id="UP001302120"/>
    </source>
</evidence>